<sequence length="202" mass="21434">MLADWINTGRAIPSIHLLLPRNSFPGCTSRQDAREDAPNKGEALLGESPSLRLLNVSSCPRPASTPPSTTSTCSTPTLRSTRLPLCKPSDLFSPRSGPPSKHKRKLVLDRVLGSRTRQKSSVANSISRYGDEDLARVAETASSVVVHNDFAHLIPAVAESDAGSKVSERSTGAFESNGSGITSSVDDEENGGGREQGARRAV</sequence>
<dbReference type="EMBL" id="RSCD01000012">
    <property type="protein sequence ID" value="RSH89811.1"/>
    <property type="molecule type" value="Genomic_DNA"/>
</dbReference>
<feature type="region of interest" description="Disordered" evidence="1">
    <location>
        <begin position="28"/>
        <end position="47"/>
    </location>
</feature>
<comment type="caution">
    <text evidence="2">The sequence shown here is derived from an EMBL/GenBank/DDBJ whole genome shotgun (WGS) entry which is preliminary data.</text>
</comment>
<protein>
    <submittedName>
        <fullName evidence="2">Uncharacterized protein</fullName>
    </submittedName>
</protein>
<proteinExistence type="predicted"/>
<feature type="region of interest" description="Disordered" evidence="1">
    <location>
        <begin position="58"/>
        <end position="105"/>
    </location>
</feature>
<dbReference type="AlphaFoldDB" id="A0A427YF58"/>
<gene>
    <name evidence="2" type="ORF">EHS25_001797</name>
</gene>
<organism evidence="2 3">
    <name type="scientific">Saitozyma podzolica</name>
    <dbReference type="NCBI Taxonomy" id="1890683"/>
    <lineage>
        <taxon>Eukaryota</taxon>
        <taxon>Fungi</taxon>
        <taxon>Dikarya</taxon>
        <taxon>Basidiomycota</taxon>
        <taxon>Agaricomycotina</taxon>
        <taxon>Tremellomycetes</taxon>
        <taxon>Tremellales</taxon>
        <taxon>Trimorphomycetaceae</taxon>
        <taxon>Saitozyma</taxon>
    </lineage>
</organism>
<accession>A0A427YF58</accession>
<reference evidence="2 3" key="1">
    <citation type="submission" date="2018-11" db="EMBL/GenBank/DDBJ databases">
        <title>Genome sequence of Saitozyma podzolica DSM 27192.</title>
        <authorList>
            <person name="Aliyu H."/>
            <person name="Gorte O."/>
            <person name="Ochsenreither K."/>
        </authorList>
    </citation>
    <scope>NUCLEOTIDE SEQUENCE [LARGE SCALE GENOMIC DNA]</scope>
    <source>
        <strain evidence="2 3">DSM 27192</strain>
    </source>
</reference>
<dbReference type="Proteomes" id="UP000279259">
    <property type="component" value="Unassembled WGS sequence"/>
</dbReference>
<name>A0A427YF58_9TREE</name>
<evidence type="ECO:0000256" key="1">
    <source>
        <dbReference type="SAM" id="MobiDB-lite"/>
    </source>
</evidence>
<feature type="compositionally biased region" description="Polar residues" evidence="1">
    <location>
        <begin position="169"/>
        <end position="184"/>
    </location>
</feature>
<keyword evidence="3" id="KW-1185">Reference proteome</keyword>
<evidence type="ECO:0000313" key="3">
    <source>
        <dbReference type="Proteomes" id="UP000279259"/>
    </source>
</evidence>
<feature type="region of interest" description="Disordered" evidence="1">
    <location>
        <begin position="157"/>
        <end position="202"/>
    </location>
</feature>
<evidence type="ECO:0000313" key="2">
    <source>
        <dbReference type="EMBL" id="RSH89811.1"/>
    </source>
</evidence>
<feature type="compositionally biased region" description="Low complexity" evidence="1">
    <location>
        <begin position="58"/>
        <end position="83"/>
    </location>
</feature>